<dbReference type="PANTHER" id="PTHR31978">
    <property type="entry name" value="INTRAFLAGELLAR TRANSPORT PROTEIN 20 HOMOLOG"/>
    <property type="match status" value="1"/>
</dbReference>
<dbReference type="OMA" id="CIQMMTE"/>
<keyword evidence="6" id="KW-1185">Reference proteome</keyword>
<evidence type="ECO:0000313" key="5">
    <source>
        <dbReference type="EMBL" id="VDM98461.1"/>
    </source>
</evidence>
<dbReference type="GO" id="GO:0097730">
    <property type="term" value="C:non-motile cilium"/>
    <property type="evidence" value="ECO:0007669"/>
    <property type="project" value="TreeGrafter"/>
</dbReference>
<reference evidence="7" key="1">
    <citation type="submission" date="2017-02" db="UniProtKB">
        <authorList>
            <consortium name="WormBaseParasite"/>
        </authorList>
    </citation>
    <scope>IDENTIFICATION</scope>
</reference>
<gene>
    <name evidence="5" type="ORF">TCLT_LOCUS2483</name>
</gene>
<evidence type="ECO:0000313" key="7">
    <source>
        <dbReference type="WBParaSite" id="TCLT_0000248201-mRNA-1"/>
    </source>
</evidence>
<evidence type="ECO:0000256" key="2">
    <source>
        <dbReference type="ARBA" id="ARBA00023054"/>
    </source>
</evidence>
<feature type="coiled-coil region" evidence="4">
    <location>
        <begin position="79"/>
        <end position="117"/>
    </location>
</feature>
<organism evidence="7">
    <name type="scientific">Thelazia callipaeda</name>
    <name type="common">Oriental eyeworm</name>
    <name type="synonym">Parasitic nematode</name>
    <dbReference type="NCBI Taxonomy" id="103827"/>
    <lineage>
        <taxon>Eukaryota</taxon>
        <taxon>Metazoa</taxon>
        <taxon>Ecdysozoa</taxon>
        <taxon>Nematoda</taxon>
        <taxon>Chromadorea</taxon>
        <taxon>Rhabditida</taxon>
        <taxon>Spirurina</taxon>
        <taxon>Spiruromorpha</taxon>
        <taxon>Thelazioidea</taxon>
        <taxon>Thelaziidae</taxon>
        <taxon>Thelazia</taxon>
    </lineage>
</organism>
<dbReference type="STRING" id="103827.A0A0N5CQI2"/>
<dbReference type="GO" id="GO:0030990">
    <property type="term" value="C:intraciliary transport particle"/>
    <property type="evidence" value="ECO:0007669"/>
    <property type="project" value="TreeGrafter"/>
</dbReference>
<evidence type="ECO:0000256" key="1">
    <source>
        <dbReference type="ARBA" id="ARBA00004138"/>
    </source>
</evidence>
<evidence type="ECO:0000256" key="3">
    <source>
        <dbReference type="ARBA" id="ARBA00023273"/>
    </source>
</evidence>
<reference evidence="5 6" key="2">
    <citation type="submission" date="2018-11" db="EMBL/GenBank/DDBJ databases">
        <authorList>
            <consortium name="Pathogen Informatics"/>
        </authorList>
    </citation>
    <scope>NUCLEOTIDE SEQUENCE [LARGE SCALE GENOMIC DNA]</scope>
</reference>
<keyword evidence="3" id="KW-0966">Cell projection</keyword>
<comment type="subcellular location">
    <subcellularLocation>
        <location evidence="1">Cell projection</location>
        <location evidence="1">Cilium</location>
    </subcellularLocation>
</comment>
<dbReference type="PANTHER" id="PTHR31978:SF1">
    <property type="entry name" value="INTRAFLAGELLAR TRANSPORT PROTEIN 20 HOMOLOG"/>
    <property type="match status" value="1"/>
</dbReference>
<dbReference type="GO" id="GO:0061512">
    <property type="term" value="P:protein localization to cilium"/>
    <property type="evidence" value="ECO:0007669"/>
    <property type="project" value="TreeGrafter"/>
</dbReference>
<dbReference type="Pfam" id="PF14931">
    <property type="entry name" value="IFT20"/>
    <property type="match status" value="1"/>
</dbReference>
<sequence length="131" mass="14748">MSDGTLIKAGLYVDAQNKVRILQSDAADISSELLDEVVEILDKLDSFISATEAITQSFDQLALGVEKEKVSAIASSNALKAIERQCSIDEQQLKILIRERELELERLRVELEIVQQQEYTLKEYLQNFASS</sequence>
<dbReference type="GO" id="GO:0005813">
    <property type="term" value="C:centrosome"/>
    <property type="evidence" value="ECO:0007669"/>
    <property type="project" value="TreeGrafter"/>
</dbReference>
<evidence type="ECO:0000313" key="6">
    <source>
        <dbReference type="Proteomes" id="UP000276776"/>
    </source>
</evidence>
<dbReference type="AlphaFoldDB" id="A0A0N5CQI2"/>
<dbReference type="GO" id="GO:0005737">
    <property type="term" value="C:cytoplasm"/>
    <property type="evidence" value="ECO:0007669"/>
    <property type="project" value="TreeGrafter"/>
</dbReference>
<dbReference type="WBParaSite" id="TCLT_0000248201-mRNA-1">
    <property type="protein sequence ID" value="TCLT_0000248201-mRNA-1"/>
    <property type="gene ID" value="TCLT_0000248201"/>
</dbReference>
<keyword evidence="2 4" id="KW-0175">Coiled coil</keyword>
<dbReference type="EMBL" id="UYYF01000519">
    <property type="protein sequence ID" value="VDM98461.1"/>
    <property type="molecule type" value="Genomic_DNA"/>
</dbReference>
<protein>
    <submittedName>
        <fullName evidence="7">Mediator of RNA polymerase II transcription subunit 21</fullName>
    </submittedName>
</protein>
<accession>A0A0N5CQI2</accession>
<dbReference type="GO" id="GO:0036064">
    <property type="term" value="C:ciliary basal body"/>
    <property type="evidence" value="ECO:0007669"/>
    <property type="project" value="TreeGrafter"/>
</dbReference>
<dbReference type="OrthoDB" id="10254896at2759"/>
<name>A0A0N5CQI2_THECL</name>
<dbReference type="Proteomes" id="UP000276776">
    <property type="component" value="Unassembled WGS sequence"/>
</dbReference>
<proteinExistence type="predicted"/>
<evidence type="ECO:0000256" key="4">
    <source>
        <dbReference type="SAM" id="Coils"/>
    </source>
</evidence>
<dbReference type="GO" id="GO:0060271">
    <property type="term" value="P:cilium assembly"/>
    <property type="evidence" value="ECO:0007669"/>
    <property type="project" value="TreeGrafter"/>
</dbReference>
<dbReference type="GO" id="GO:0097546">
    <property type="term" value="C:ciliary base"/>
    <property type="evidence" value="ECO:0007669"/>
    <property type="project" value="TreeGrafter"/>
</dbReference>
<dbReference type="InterPro" id="IPR028172">
    <property type="entry name" value="FT20"/>
</dbReference>